<evidence type="ECO:0000313" key="8">
    <source>
        <dbReference type="RefSeq" id="XP_011093978.1"/>
    </source>
</evidence>
<dbReference type="Gene3D" id="3.30.40.10">
    <property type="entry name" value="Zinc/RING finger domain, C3HC4 (zinc finger)"/>
    <property type="match status" value="1"/>
</dbReference>
<dbReference type="InterPro" id="IPR013083">
    <property type="entry name" value="Znf_RING/FYVE/PHD"/>
</dbReference>
<dbReference type="InterPro" id="IPR016024">
    <property type="entry name" value="ARM-type_fold"/>
</dbReference>
<dbReference type="OrthoDB" id="10064100at2759"/>
<dbReference type="PROSITE" id="PS51698">
    <property type="entry name" value="U_BOX"/>
    <property type="match status" value="1"/>
</dbReference>
<dbReference type="CDD" id="cd16664">
    <property type="entry name" value="RING-Ubox_PUB"/>
    <property type="match status" value="1"/>
</dbReference>
<dbReference type="Proteomes" id="UP000504604">
    <property type="component" value="Linkage group LG11"/>
</dbReference>
<dbReference type="SMART" id="SM00504">
    <property type="entry name" value="Ubox"/>
    <property type="match status" value="1"/>
</dbReference>
<dbReference type="KEGG" id="sind:105173798"/>
<keyword evidence="7" id="KW-1185">Reference proteome</keyword>
<dbReference type="SUPFAM" id="SSF57850">
    <property type="entry name" value="RING/U-box"/>
    <property type="match status" value="1"/>
</dbReference>
<dbReference type="Pfam" id="PF04564">
    <property type="entry name" value="U-box"/>
    <property type="match status" value="1"/>
</dbReference>
<comment type="catalytic activity">
    <reaction evidence="1 5">
        <text>S-ubiquitinyl-[E2 ubiquitin-conjugating enzyme]-L-cysteine + [acceptor protein]-L-lysine = [E2 ubiquitin-conjugating enzyme]-L-cysteine + N(6)-ubiquitinyl-[acceptor protein]-L-lysine.</text>
        <dbReference type="EC" id="2.3.2.27"/>
    </reaction>
</comment>
<keyword evidence="3 5" id="KW-0808">Transferase</keyword>
<dbReference type="Gene3D" id="1.25.10.10">
    <property type="entry name" value="Leucine-rich Repeat Variant"/>
    <property type="match status" value="1"/>
</dbReference>
<gene>
    <name evidence="8" type="primary">LOC105173798</name>
</gene>
<dbReference type="SUPFAM" id="SSF48371">
    <property type="entry name" value="ARM repeat"/>
    <property type="match status" value="1"/>
</dbReference>
<dbReference type="Pfam" id="PF25598">
    <property type="entry name" value="ARM_PUB"/>
    <property type="match status" value="1"/>
</dbReference>
<evidence type="ECO:0000313" key="7">
    <source>
        <dbReference type="Proteomes" id="UP000504604"/>
    </source>
</evidence>
<dbReference type="AlphaFoldDB" id="A0A6I9UIA6"/>
<reference evidence="8" key="1">
    <citation type="submission" date="2025-08" db="UniProtKB">
        <authorList>
            <consortium name="RefSeq"/>
        </authorList>
    </citation>
    <scope>IDENTIFICATION</scope>
</reference>
<dbReference type="GO" id="GO:0061630">
    <property type="term" value="F:ubiquitin protein ligase activity"/>
    <property type="evidence" value="ECO:0007669"/>
    <property type="project" value="UniProtKB-UniRule"/>
</dbReference>
<dbReference type="InterPro" id="IPR045210">
    <property type="entry name" value="RING-Ubox_PUB"/>
</dbReference>
<evidence type="ECO:0000256" key="4">
    <source>
        <dbReference type="ARBA" id="ARBA00022786"/>
    </source>
</evidence>
<dbReference type="Gramene" id="SIN_1024964.t">
    <property type="protein sequence ID" value="SIN_1024964.t.cds1"/>
    <property type="gene ID" value="SIN_1024964"/>
</dbReference>
<accession>A0A6I9UIA6</accession>
<evidence type="ECO:0000259" key="6">
    <source>
        <dbReference type="PROSITE" id="PS51698"/>
    </source>
</evidence>
<sequence length="423" mass="47458">MEKFVSNPGDPSMDFPQHFRCPISMELMKDPVTISTGVSYERRNIEKWFHVYKRRTCPATMQSIETLEMTPNHTLKRVIDAWLDSRADHKPSFSAKHDELEMILGTMDSTPFKVSSLRKLRSLLKTGDDVKEDFRKSGGMELLVRIMLQISVENHDFLSTFSACEEALLVLHQVPFSADDDEILQLLMRPDCMRSMAIMLQRGSSEARFCAISMFQKMAKADARRWKSVAQDHGIDFFKSLMETVSDDQICAKASSSALNLLTETLESSKKSRLKAVEAGAICTLIELLPESSNRSRCEKIMQLIKLLCECAEGRLAFIEHGLGIAAVSKKMLNVSNAATKIGVKILWLVSSFHPTERVLEEMLVYGAVQKLVALLNVGGGGGRGTTRDRVVRILKLHGGTWRRFPCFPGELKNYLGLGNDSC</sequence>
<dbReference type="UniPathway" id="UPA00143"/>
<evidence type="ECO:0000256" key="3">
    <source>
        <dbReference type="ARBA" id="ARBA00022679"/>
    </source>
</evidence>
<evidence type="ECO:0000256" key="2">
    <source>
        <dbReference type="ARBA" id="ARBA00004906"/>
    </source>
</evidence>
<comment type="function">
    <text evidence="5">Functions as an E3 ubiquitin ligase.</text>
</comment>
<dbReference type="PANTHER" id="PTHR22849:SF23">
    <property type="entry name" value="U-BOX DOMAIN-CONTAINING PROTEIN"/>
    <property type="match status" value="1"/>
</dbReference>
<feature type="domain" description="U-box" evidence="6">
    <location>
        <begin position="14"/>
        <end position="89"/>
    </location>
</feature>
<evidence type="ECO:0000256" key="1">
    <source>
        <dbReference type="ARBA" id="ARBA00000900"/>
    </source>
</evidence>
<dbReference type="GO" id="GO:0016567">
    <property type="term" value="P:protein ubiquitination"/>
    <property type="evidence" value="ECO:0007669"/>
    <property type="project" value="UniProtKB-UniRule"/>
</dbReference>
<dbReference type="RefSeq" id="XP_011093978.1">
    <property type="nucleotide sequence ID" value="XM_011095676.2"/>
</dbReference>
<organism evidence="7 8">
    <name type="scientific">Sesamum indicum</name>
    <name type="common">Oriental sesame</name>
    <name type="synonym">Sesamum orientale</name>
    <dbReference type="NCBI Taxonomy" id="4182"/>
    <lineage>
        <taxon>Eukaryota</taxon>
        <taxon>Viridiplantae</taxon>
        <taxon>Streptophyta</taxon>
        <taxon>Embryophyta</taxon>
        <taxon>Tracheophyta</taxon>
        <taxon>Spermatophyta</taxon>
        <taxon>Magnoliopsida</taxon>
        <taxon>eudicotyledons</taxon>
        <taxon>Gunneridae</taxon>
        <taxon>Pentapetalae</taxon>
        <taxon>asterids</taxon>
        <taxon>lamiids</taxon>
        <taxon>Lamiales</taxon>
        <taxon>Pedaliaceae</taxon>
        <taxon>Sesamum</taxon>
    </lineage>
</organism>
<dbReference type="InterPro" id="IPR011989">
    <property type="entry name" value="ARM-like"/>
</dbReference>
<name>A0A6I9UIA6_SESIN</name>
<keyword evidence="4 5" id="KW-0833">Ubl conjugation pathway</keyword>
<protein>
    <recommendedName>
        <fullName evidence="5 6">U-box domain-containing protein</fullName>
        <ecNumber evidence="5">2.3.2.27</ecNumber>
    </recommendedName>
    <alternativeName>
        <fullName evidence="5">RING-type E3 ubiquitin transferase PUB</fullName>
    </alternativeName>
</protein>
<dbReference type="PANTHER" id="PTHR22849">
    <property type="entry name" value="WDSAM1 PROTEIN"/>
    <property type="match status" value="1"/>
</dbReference>
<dbReference type="InterPro" id="IPR058678">
    <property type="entry name" value="ARM_PUB"/>
</dbReference>
<dbReference type="InterPro" id="IPR003613">
    <property type="entry name" value="Ubox_domain"/>
</dbReference>
<proteinExistence type="predicted"/>
<dbReference type="EC" id="2.3.2.27" evidence="5"/>
<dbReference type="InterPro" id="IPR045185">
    <property type="entry name" value="PUB22/23/24-like"/>
</dbReference>
<dbReference type="GeneID" id="105173798"/>
<evidence type="ECO:0000256" key="5">
    <source>
        <dbReference type="RuleBase" id="RU369093"/>
    </source>
</evidence>
<dbReference type="InParanoid" id="A0A6I9UIA6"/>
<comment type="pathway">
    <text evidence="2 5">Protein modification; protein ubiquitination.</text>
</comment>